<dbReference type="SUPFAM" id="SSF81296">
    <property type="entry name" value="E set domains"/>
    <property type="match status" value="1"/>
</dbReference>
<dbReference type="OrthoDB" id="6146461at2759"/>
<dbReference type="Proteomes" id="UP000694844">
    <property type="component" value="Chromosome 4"/>
</dbReference>
<dbReference type="InterPro" id="IPR013783">
    <property type="entry name" value="Ig-like_fold"/>
</dbReference>
<dbReference type="InterPro" id="IPR037059">
    <property type="entry name" value="RHD_DNA_bind_dom_sf"/>
</dbReference>
<dbReference type="InterPro" id="IPR008967">
    <property type="entry name" value="p53-like_TF_DNA-bd_sf"/>
</dbReference>
<dbReference type="GO" id="GO:0007249">
    <property type="term" value="P:canonical NF-kappaB signal transduction"/>
    <property type="evidence" value="ECO:0007669"/>
    <property type="project" value="TreeGrafter"/>
</dbReference>
<organism evidence="3 4">
    <name type="scientific">Crassostrea virginica</name>
    <name type="common">Eastern oyster</name>
    <dbReference type="NCBI Taxonomy" id="6565"/>
    <lineage>
        <taxon>Eukaryota</taxon>
        <taxon>Metazoa</taxon>
        <taxon>Spiralia</taxon>
        <taxon>Lophotrochozoa</taxon>
        <taxon>Mollusca</taxon>
        <taxon>Bivalvia</taxon>
        <taxon>Autobranchia</taxon>
        <taxon>Pteriomorphia</taxon>
        <taxon>Ostreida</taxon>
        <taxon>Ostreoidea</taxon>
        <taxon>Ostreidae</taxon>
        <taxon>Crassostrea</taxon>
    </lineage>
</organism>
<evidence type="ECO:0000256" key="1">
    <source>
        <dbReference type="SAM" id="MobiDB-lite"/>
    </source>
</evidence>
<dbReference type="PANTHER" id="PTHR24169">
    <property type="entry name" value="NUCLEAR FACTOR NF-KAPPA-B PROTEIN"/>
    <property type="match status" value="1"/>
</dbReference>
<feature type="region of interest" description="Disordered" evidence="1">
    <location>
        <begin position="46"/>
        <end position="72"/>
    </location>
</feature>
<dbReference type="RefSeq" id="XP_022332646.1">
    <property type="nucleotide sequence ID" value="XM_022476938.1"/>
</dbReference>
<dbReference type="Gene3D" id="2.60.40.10">
    <property type="entry name" value="Immunoglobulins"/>
    <property type="match status" value="1"/>
</dbReference>
<evidence type="ECO:0000313" key="5">
    <source>
        <dbReference type="RefSeq" id="XP_022332646.1"/>
    </source>
</evidence>
<evidence type="ECO:0000313" key="4">
    <source>
        <dbReference type="RefSeq" id="XP_022332645.1"/>
    </source>
</evidence>
<dbReference type="GO" id="GO:0045087">
    <property type="term" value="P:innate immune response"/>
    <property type="evidence" value="ECO:0007669"/>
    <property type="project" value="TreeGrafter"/>
</dbReference>
<dbReference type="GO" id="GO:0034097">
    <property type="term" value="P:response to cytokine"/>
    <property type="evidence" value="ECO:0007669"/>
    <property type="project" value="TreeGrafter"/>
</dbReference>
<dbReference type="AlphaFoldDB" id="A0A8B8DXI5"/>
<dbReference type="GO" id="GO:0005634">
    <property type="term" value="C:nucleus"/>
    <property type="evidence" value="ECO:0007669"/>
    <property type="project" value="TreeGrafter"/>
</dbReference>
<feature type="domain" description="RHD" evidence="2">
    <location>
        <begin position="79"/>
        <end position="200"/>
    </location>
</feature>
<dbReference type="GO" id="GO:0005737">
    <property type="term" value="C:cytoplasm"/>
    <property type="evidence" value="ECO:0007669"/>
    <property type="project" value="InterPro"/>
</dbReference>
<feature type="compositionally biased region" description="Polar residues" evidence="1">
    <location>
        <begin position="53"/>
        <end position="72"/>
    </location>
</feature>
<dbReference type="GeneID" id="111130178"/>
<dbReference type="InterPro" id="IPR000451">
    <property type="entry name" value="NFkB/Dor"/>
</dbReference>
<feature type="compositionally biased region" description="Polar residues" evidence="1">
    <location>
        <begin position="639"/>
        <end position="666"/>
    </location>
</feature>
<dbReference type="GO" id="GO:0045944">
    <property type="term" value="P:positive regulation of transcription by RNA polymerase II"/>
    <property type="evidence" value="ECO:0007669"/>
    <property type="project" value="TreeGrafter"/>
</dbReference>
<evidence type="ECO:0000313" key="3">
    <source>
        <dbReference type="Proteomes" id="UP000694844"/>
    </source>
</evidence>
<dbReference type="PANTHER" id="PTHR24169:SF25">
    <property type="entry name" value="DORSAL-RELATED IMMUNITY FACTOR DIF-RELATED"/>
    <property type="match status" value="1"/>
</dbReference>
<dbReference type="GO" id="GO:0000978">
    <property type="term" value="F:RNA polymerase II cis-regulatory region sequence-specific DNA binding"/>
    <property type="evidence" value="ECO:0007669"/>
    <property type="project" value="TreeGrafter"/>
</dbReference>
<keyword evidence="3" id="KW-1185">Reference proteome</keyword>
<feature type="compositionally biased region" description="Low complexity" evidence="1">
    <location>
        <begin position="517"/>
        <end position="530"/>
    </location>
</feature>
<dbReference type="KEGG" id="cvn:111130178"/>
<dbReference type="SUPFAM" id="SSF49417">
    <property type="entry name" value="p53-like transcription factors"/>
    <property type="match status" value="1"/>
</dbReference>
<dbReference type="GO" id="GO:0000981">
    <property type="term" value="F:DNA-binding transcription factor activity, RNA polymerase II-specific"/>
    <property type="evidence" value="ECO:0007669"/>
    <property type="project" value="TreeGrafter"/>
</dbReference>
<dbReference type="GO" id="GO:0038061">
    <property type="term" value="P:non-canonical NF-kappaB signal transduction"/>
    <property type="evidence" value="ECO:0007669"/>
    <property type="project" value="TreeGrafter"/>
</dbReference>
<proteinExistence type="predicted"/>
<dbReference type="GO" id="GO:0033554">
    <property type="term" value="P:cellular response to stress"/>
    <property type="evidence" value="ECO:0007669"/>
    <property type="project" value="TreeGrafter"/>
</dbReference>
<reference evidence="4 5" key="1">
    <citation type="submission" date="2025-04" db="UniProtKB">
        <authorList>
            <consortium name="RefSeq"/>
        </authorList>
    </citation>
    <scope>IDENTIFICATION</scope>
    <source>
        <tissue evidence="4 5">Whole sample</tissue>
    </source>
</reference>
<dbReference type="RefSeq" id="XP_022332645.1">
    <property type="nucleotide sequence ID" value="XM_022476937.1"/>
</dbReference>
<dbReference type="InterPro" id="IPR014756">
    <property type="entry name" value="Ig_E-set"/>
</dbReference>
<dbReference type="InterPro" id="IPR011539">
    <property type="entry name" value="RHD_DNA_bind_dom"/>
</dbReference>
<feature type="region of interest" description="Disordered" evidence="1">
    <location>
        <begin position="517"/>
        <end position="537"/>
    </location>
</feature>
<sequence length="705" mass="78510">MAECDDKELGSLSEVFDRDSFPIDEILKDLQSNSEMNQNVLLNQGADVDHNVDPSNRGNNLTNGNQPPQSTMQISVSNKMTRFRYDTELNNRNIGKEELLSIKFIGIDSEVFVRVHVVDPSNKKAHPYCLIGDKCKNGMYAEKFTPSPENRYTLSCKATIKIPKRGEYEDELAKRKKAMEKSLGIFSDEMKKAGYWNMNKNVKECRCVALFVEAFYKNGSQMFMLQDMTPSLLNAKEGRNFSVHTIRPFAHSSTGSKSPTEYMIIVLTADSFIPKAGLEVIFKDDEGWEMKTEKPNIIKNVLEVKIPPYKNLKIEEPKEVQVYVRSDGKVDLAAKPIDFLYKPDERVVFESKKRKLQDYSNIPEDIVSEASIGASTKYKMKSHLERRKKSAVCGLGKASATATAPSLHRNPLDVRPSEPVYGQSTIDPNYDFLQDLPSTSAQTFPAVITPSTVPFNSPTQPGYMDTNTVQYENTTQGNNPLMQFTNGVPVTSSQMQLQNPTCQMQMLSPPIQNNISVQSPQSMTSSSVTSPQPPQSPMMNNMGKFKTVAIAGTNQWLLIDQFGKPLLVLGGQNDEVSTVQELPSLSSSMNYVNSPPQYDPNSYTPSMNQGTVDMLAINPLSNSSENDLEVDNAGETGDYPSTSRVNQAEATDKQGQNDQQKSSTPTKEMCQQAEVVLTNDSLDDACASMEKMSLELDRGKEKETI</sequence>
<evidence type="ECO:0000259" key="2">
    <source>
        <dbReference type="Pfam" id="PF00554"/>
    </source>
</evidence>
<protein>
    <submittedName>
        <fullName evidence="4 5">Uncharacterized protein LOC111130178 isoform X1</fullName>
    </submittedName>
</protein>
<dbReference type="Gene3D" id="2.60.40.340">
    <property type="entry name" value="Rel homology domain (RHD), DNA-binding domain"/>
    <property type="match status" value="1"/>
</dbReference>
<dbReference type="Pfam" id="PF00554">
    <property type="entry name" value="RHD_DNA_bind"/>
    <property type="match status" value="1"/>
</dbReference>
<name>A0A8B8DXI5_CRAVI</name>
<gene>
    <name evidence="4 5" type="primary">LOC111130178</name>
</gene>
<feature type="region of interest" description="Disordered" evidence="1">
    <location>
        <begin position="622"/>
        <end position="672"/>
    </location>
</feature>
<accession>A0A8B8DXI5</accession>